<dbReference type="EMBL" id="MNPL01002135">
    <property type="protein sequence ID" value="OQR78523.1"/>
    <property type="molecule type" value="Genomic_DNA"/>
</dbReference>
<organism evidence="10 11">
    <name type="scientific">Tropilaelaps mercedesae</name>
    <dbReference type="NCBI Taxonomy" id="418985"/>
    <lineage>
        <taxon>Eukaryota</taxon>
        <taxon>Metazoa</taxon>
        <taxon>Ecdysozoa</taxon>
        <taxon>Arthropoda</taxon>
        <taxon>Chelicerata</taxon>
        <taxon>Arachnida</taxon>
        <taxon>Acari</taxon>
        <taxon>Parasitiformes</taxon>
        <taxon>Mesostigmata</taxon>
        <taxon>Gamasina</taxon>
        <taxon>Dermanyssoidea</taxon>
        <taxon>Laelapidae</taxon>
        <taxon>Tropilaelaps</taxon>
    </lineage>
</organism>
<keyword evidence="3" id="KW-0963">Cytoplasm</keyword>
<evidence type="ECO:0000256" key="3">
    <source>
        <dbReference type="ARBA" id="ARBA00022490"/>
    </source>
</evidence>
<keyword evidence="6" id="KW-0206">Cytoskeleton</keyword>
<gene>
    <name evidence="10" type="ORF">BIW11_00288</name>
</gene>
<dbReference type="PROSITE" id="PS00107">
    <property type="entry name" value="PROTEIN_KINASE_ATP"/>
    <property type="match status" value="1"/>
</dbReference>
<sequence length="171" mass="19261">MTRFHSKLEYTVNCATVSSGLLLVRFALSVRAFNVVNSAVQLFGSNFIKMKMTRPPDITDGLPRGPRDPALQTFYRSLSKIVDVLSLPEPGGRFQLVQVVGEGTYGEVYAAHDTATGRMVAVKIMENIADNKEEMEEEYRVLRDLGNHPNLPNYYGVFFKPATNRKREDDQ</sequence>
<dbReference type="Proteomes" id="UP000192247">
    <property type="component" value="Unassembled WGS sequence"/>
</dbReference>
<dbReference type="InterPro" id="IPR017441">
    <property type="entry name" value="Protein_kinase_ATP_BS"/>
</dbReference>
<dbReference type="GO" id="GO:0005856">
    <property type="term" value="C:cytoskeleton"/>
    <property type="evidence" value="ECO:0007669"/>
    <property type="project" value="UniProtKB-SubCell"/>
</dbReference>
<dbReference type="SUPFAM" id="SSF56112">
    <property type="entry name" value="Protein kinase-like (PK-like)"/>
    <property type="match status" value="1"/>
</dbReference>
<dbReference type="InterPro" id="IPR052409">
    <property type="entry name" value="Myosin-III_kinase_activity"/>
</dbReference>
<dbReference type="OrthoDB" id="6108017at2759"/>
<proteinExistence type="predicted"/>
<dbReference type="InParanoid" id="A0A1V9XYL4"/>
<keyword evidence="4" id="KW-0677">Repeat</keyword>
<dbReference type="Pfam" id="PF00069">
    <property type="entry name" value="Pkinase"/>
    <property type="match status" value="1"/>
</dbReference>
<keyword evidence="11" id="KW-1185">Reference proteome</keyword>
<evidence type="ECO:0000256" key="1">
    <source>
        <dbReference type="ARBA" id="ARBA00004245"/>
    </source>
</evidence>
<dbReference type="GO" id="GO:0003779">
    <property type="term" value="F:actin binding"/>
    <property type="evidence" value="ECO:0007669"/>
    <property type="project" value="UniProtKB-KW"/>
</dbReference>
<dbReference type="GO" id="GO:0000146">
    <property type="term" value="F:microfilament motor activity"/>
    <property type="evidence" value="ECO:0007669"/>
    <property type="project" value="TreeGrafter"/>
</dbReference>
<dbReference type="PANTHER" id="PTHR46256">
    <property type="entry name" value="AGAP011099-PA"/>
    <property type="match status" value="1"/>
</dbReference>
<keyword evidence="7" id="KW-0966">Cell projection</keyword>
<dbReference type="Gene3D" id="3.30.200.20">
    <property type="entry name" value="Phosphorylase Kinase, domain 1"/>
    <property type="match status" value="1"/>
</dbReference>
<protein>
    <submittedName>
        <fullName evidence="10">Myosin-IIIb-like</fullName>
    </submittedName>
</protein>
<dbReference type="PROSITE" id="PS50011">
    <property type="entry name" value="PROTEIN_KINASE_DOM"/>
    <property type="match status" value="1"/>
</dbReference>
<reference evidence="10 11" key="1">
    <citation type="journal article" date="2017" name="Gigascience">
        <title>Draft genome of the honey bee ectoparasitic mite, Tropilaelaps mercedesae, is shaped by the parasitic life history.</title>
        <authorList>
            <person name="Dong X."/>
            <person name="Armstrong S.D."/>
            <person name="Xia D."/>
            <person name="Makepeace B.L."/>
            <person name="Darby A.C."/>
            <person name="Kadowaki T."/>
        </authorList>
    </citation>
    <scope>NUCLEOTIDE SEQUENCE [LARGE SCALE GENOMIC DNA]</scope>
    <source>
        <strain evidence="10">Wuxi-XJTLU</strain>
    </source>
</reference>
<evidence type="ECO:0000256" key="5">
    <source>
        <dbReference type="ARBA" id="ARBA00023203"/>
    </source>
</evidence>
<dbReference type="STRING" id="418985.A0A1V9XYL4"/>
<evidence type="ECO:0000256" key="7">
    <source>
        <dbReference type="ARBA" id="ARBA00023273"/>
    </source>
</evidence>
<accession>A0A1V9XYL4</accession>
<dbReference type="AlphaFoldDB" id="A0A1V9XYL4"/>
<dbReference type="InterPro" id="IPR011009">
    <property type="entry name" value="Kinase-like_dom_sf"/>
</dbReference>
<keyword evidence="5" id="KW-0009">Actin-binding</keyword>
<comment type="caution">
    <text evidence="10">The sequence shown here is derived from an EMBL/GenBank/DDBJ whole genome shotgun (WGS) entry which is preliminary data.</text>
</comment>
<evidence type="ECO:0000313" key="10">
    <source>
        <dbReference type="EMBL" id="OQR78523.1"/>
    </source>
</evidence>
<dbReference type="InterPro" id="IPR000719">
    <property type="entry name" value="Prot_kinase_dom"/>
</dbReference>
<comment type="subcellular location">
    <subcellularLocation>
        <location evidence="2">Cell projection</location>
    </subcellularLocation>
    <subcellularLocation>
        <location evidence="1">Cytoplasm</location>
        <location evidence="1">Cytoskeleton</location>
    </subcellularLocation>
</comment>
<feature type="binding site" evidence="8">
    <location>
        <position position="123"/>
    </location>
    <ligand>
        <name>ATP</name>
        <dbReference type="ChEBI" id="CHEBI:30616"/>
    </ligand>
</feature>
<evidence type="ECO:0000256" key="2">
    <source>
        <dbReference type="ARBA" id="ARBA00004316"/>
    </source>
</evidence>
<feature type="non-terminal residue" evidence="10">
    <location>
        <position position="171"/>
    </location>
</feature>
<dbReference type="GO" id="GO:0005524">
    <property type="term" value="F:ATP binding"/>
    <property type="evidence" value="ECO:0007669"/>
    <property type="project" value="UniProtKB-UniRule"/>
</dbReference>
<evidence type="ECO:0000259" key="9">
    <source>
        <dbReference type="PROSITE" id="PS50011"/>
    </source>
</evidence>
<keyword evidence="8" id="KW-0547">Nucleotide-binding</keyword>
<keyword evidence="8" id="KW-0067">ATP-binding</keyword>
<dbReference type="PANTHER" id="PTHR46256:SF3">
    <property type="entry name" value="MYOSIN MOTOR DOMAIN-CONTAINING PROTEIN"/>
    <property type="match status" value="1"/>
</dbReference>
<dbReference type="GO" id="GO:0004674">
    <property type="term" value="F:protein serine/threonine kinase activity"/>
    <property type="evidence" value="ECO:0007669"/>
    <property type="project" value="TreeGrafter"/>
</dbReference>
<feature type="domain" description="Protein kinase" evidence="9">
    <location>
        <begin position="94"/>
        <end position="171"/>
    </location>
</feature>
<dbReference type="GO" id="GO:0042995">
    <property type="term" value="C:cell projection"/>
    <property type="evidence" value="ECO:0007669"/>
    <property type="project" value="UniProtKB-SubCell"/>
</dbReference>
<dbReference type="GO" id="GO:0030832">
    <property type="term" value="P:regulation of actin filament length"/>
    <property type="evidence" value="ECO:0007669"/>
    <property type="project" value="TreeGrafter"/>
</dbReference>
<evidence type="ECO:0000256" key="8">
    <source>
        <dbReference type="PROSITE-ProRule" id="PRU10141"/>
    </source>
</evidence>
<evidence type="ECO:0000256" key="4">
    <source>
        <dbReference type="ARBA" id="ARBA00022737"/>
    </source>
</evidence>
<name>A0A1V9XYL4_9ACAR</name>
<evidence type="ECO:0000313" key="11">
    <source>
        <dbReference type="Proteomes" id="UP000192247"/>
    </source>
</evidence>
<evidence type="ECO:0000256" key="6">
    <source>
        <dbReference type="ARBA" id="ARBA00023212"/>
    </source>
</evidence>